<comment type="subcellular location">
    <subcellularLocation>
        <location evidence="1">Membrane</location>
        <topology evidence="1">Multi-pass membrane protein</topology>
    </subcellularLocation>
</comment>
<accession>A0A453SEZ1</accession>
<keyword evidence="2 6" id="KW-0812">Transmembrane</keyword>
<dbReference type="InterPro" id="IPR011527">
    <property type="entry name" value="ABC1_TM_dom"/>
</dbReference>
<keyword evidence="4 6" id="KW-0472">Membrane</keyword>
<reference evidence="8" key="4">
    <citation type="submission" date="2019-03" db="UniProtKB">
        <authorList>
            <consortium name="EnsemblPlants"/>
        </authorList>
    </citation>
    <scope>IDENTIFICATION</scope>
</reference>
<evidence type="ECO:0000256" key="4">
    <source>
        <dbReference type="ARBA" id="ARBA00023136"/>
    </source>
</evidence>
<reference evidence="9" key="1">
    <citation type="journal article" date="2014" name="Science">
        <title>Ancient hybridizations among the ancestral genomes of bread wheat.</title>
        <authorList>
            <consortium name="International Wheat Genome Sequencing Consortium,"/>
            <person name="Marcussen T."/>
            <person name="Sandve S.R."/>
            <person name="Heier L."/>
            <person name="Spannagl M."/>
            <person name="Pfeifer M."/>
            <person name="Jakobsen K.S."/>
            <person name="Wulff B.B."/>
            <person name="Steuernagel B."/>
            <person name="Mayer K.F."/>
            <person name="Olsen O.A."/>
        </authorList>
    </citation>
    <scope>NUCLEOTIDE SEQUENCE [LARGE SCALE GENOMIC DNA]</scope>
    <source>
        <strain evidence="9">cv. AL8/78</strain>
    </source>
</reference>
<dbReference type="EnsemblPlants" id="AET7Gv20932700.5">
    <property type="protein sequence ID" value="AET7Gv20932700.5"/>
    <property type="gene ID" value="AET7Gv20932700"/>
</dbReference>
<reference evidence="9" key="2">
    <citation type="journal article" date="2017" name="Nat. Plants">
        <title>The Aegilops tauschii genome reveals multiple impacts of transposons.</title>
        <authorList>
            <person name="Zhao G."/>
            <person name="Zou C."/>
            <person name="Li K."/>
            <person name="Wang K."/>
            <person name="Li T."/>
            <person name="Gao L."/>
            <person name="Zhang X."/>
            <person name="Wang H."/>
            <person name="Yang Z."/>
            <person name="Liu X."/>
            <person name="Jiang W."/>
            <person name="Mao L."/>
            <person name="Kong X."/>
            <person name="Jiao Y."/>
            <person name="Jia J."/>
        </authorList>
    </citation>
    <scope>NUCLEOTIDE SEQUENCE [LARGE SCALE GENOMIC DNA]</scope>
    <source>
        <strain evidence="9">cv. AL8/78</strain>
    </source>
</reference>
<dbReference type="GO" id="GO:0005524">
    <property type="term" value="F:ATP binding"/>
    <property type="evidence" value="ECO:0007669"/>
    <property type="project" value="InterPro"/>
</dbReference>
<evidence type="ECO:0000313" key="8">
    <source>
        <dbReference type="EnsemblPlants" id="AET7Gv20932700.5"/>
    </source>
</evidence>
<dbReference type="Gramene" id="AET7Gv20932700.5">
    <property type="protein sequence ID" value="AET7Gv20932700.5"/>
    <property type="gene ID" value="AET7Gv20932700"/>
</dbReference>
<feature type="domain" description="ABC transmembrane type-1" evidence="7">
    <location>
        <begin position="146"/>
        <end position="261"/>
    </location>
</feature>
<dbReference type="InterPro" id="IPR036640">
    <property type="entry name" value="ABC1_TM_sf"/>
</dbReference>
<keyword evidence="9" id="KW-1185">Reference proteome</keyword>
<sequence length="277" mass="30295">HPPPASISTNTHKKGAKLHQEKGKAGEAMALSSWSMRLPYSPSRPTLNPRRSRLLFSPSVPILNPRPSRLPATSHVADSGRRRCLRLGRPPHAYISAPAPGPDAYQSPSFDAAEAAADVAAAISSTDAITWAGVWALLSQHKARLAISLAALLACTTSTLSMPLFSGRFFETLIGRGSEPLTRLLSKIAVLYTLEPIFTIVFVINMTVVWEKVMGRLRSQIFRRILIQKMVFFDRHKVGELTGLLTSDLGSLKGVVSDNISRDRGLRAFSEARNFTL</sequence>
<evidence type="ECO:0000256" key="1">
    <source>
        <dbReference type="ARBA" id="ARBA00004141"/>
    </source>
</evidence>
<dbReference type="Proteomes" id="UP000015105">
    <property type="component" value="Chromosome 7D"/>
</dbReference>
<evidence type="ECO:0000256" key="2">
    <source>
        <dbReference type="ARBA" id="ARBA00022692"/>
    </source>
</evidence>
<evidence type="ECO:0000256" key="5">
    <source>
        <dbReference type="SAM" id="MobiDB-lite"/>
    </source>
</evidence>
<dbReference type="InterPro" id="IPR039421">
    <property type="entry name" value="Type_1_exporter"/>
</dbReference>
<feature type="transmembrane region" description="Helical" evidence="6">
    <location>
        <begin position="145"/>
        <end position="165"/>
    </location>
</feature>
<dbReference type="GO" id="GO:0015421">
    <property type="term" value="F:ABC-type oligopeptide transporter activity"/>
    <property type="evidence" value="ECO:0007669"/>
    <property type="project" value="TreeGrafter"/>
</dbReference>
<dbReference type="GO" id="GO:0005743">
    <property type="term" value="C:mitochondrial inner membrane"/>
    <property type="evidence" value="ECO:0007669"/>
    <property type="project" value="TreeGrafter"/>
</dbReference>
<dbReference type="Gramene" id="AET7Gv20932700.7">
    <property type="protein sequence ID" value="AET7Gv20932700.7"/>
    <property type="gene ID" value="AET7Gv20932700"/>
</dbReference>
<feature type="region of interest" description="Disordered" evidence="5">
    <location>
        <begin position="1"/>
        <end position="24"/>
    </location>
</feature>
<reference evidence="8" key="5">
    <citation type="journal article" date="2021" name="G3 (Bethesda)">
        <title>Aegilops tauschii genome assembly Aet v5.0 features greater sequence contiguity and improved annotation.</title>
        <authorList>
            <person name="Wang L."/>
            <person name="Zhu T."/>
            <person name="Rodriguez J.C."/>
            <person name="Deal K.R."/>
            <person name="Dubcovsky J."/>
            <person name="McGuire P.E."/>
            <person name="Lux T."/>
            <person name="Spannagl M."/>
            <person name="Mayer K.F.X."/>
            <person name="Baldrich P."/>
            <person name="Meyers B.C."/>
            <person name="Huo N."/>
            <person name="Gu Y.Q."/>
            <person name="Zhou H."/>
            <person name="Devos K.M."/>
            <person name="Bennetzen J.L."/>
            <person name="Unver T."/>
            <person name="Budak H."/>
            <person name="Gulick P.J."/>
            <person name="Galiba G."/>
            <person name="Kalapos B."/>
            <person name="Nelson D.R."/>
            <person name="Li P."/>
            <person name="You F.M."/>
            <person name="Luo M.C."/>
            <person name="Dvorak J."/>
        </authorList>
    </citation>
    <scope>NUCLEOTIDE SEQUENCE [LARGE SCALE GENOMIC DNA]</scope>
    <source>
        <strain evidence="8">cv. AL8/78</strain>
    </source>
</reference>
<dbReference type="GO" id="GO:0090374">
    <property type="term" value="P:oligopeptide export from mitochondrion"/>
    <property type="evidence" value="ECO:0007669"/>
    <property type="project" value="TreeGrafter"/>
</dbReference>
<dbReference type="PROSITE" id="PS50929">
    <property type="entry name" value="ABC_TM1F"/>
    <property type="match status" value="1"/>
</dbReference>
<dbReference type="Gene3D" id="1.20.1560.10">
    <property type="entry name" value="ABC transporter type 1, transmembrane domain"/>
    <property type="match status" value="1"/>
</dbReference>
<evidence type="ECO:0000313" key="9">
    <source>
        <dbReference type="Proteomes" id="UP000015105"/>
    </source>
</evidence>
<dbReference type="PANTHER" id="PTHR43394:SF7">
    <property type="entry name" value="ABC TRANSPORTER B FAMILY MEMBER 28"/>
    <property type="match status" value="1"/>
</dbReference>
<organism evidence="8 9">
    <name type="scientific">Aegilops tauschii subsp. strangulata</name>
    <name type="common">Goatgrass</name>
    <dbReference type="NCBI Taxonomy" id="200361"/>
    <lineage>
        <taxon>Eukaryota</taxon>
        <taxon>Viridiplantae</taxon>
        <taxon>Streptophyta</taxon>
        <taxon>Embryophyta</taxon>
        <taxon>Tracheophyta</taxon>
        <taxon>Spermatophyta</taxon>
        <taxon>Magnoliopsida</taxon>
        <taxon>Liliopsida</taxon>
        <taxon>Poales</taxon>
        <taxon>Poaceae</taxon>
        <taxon>BOP clade</taxon>
        <taxon>Pooideae</taxon>
        <taxon>Triticodae</taxon>
        <taxon>Triticeae</taxon>
        <taxon>Triticinae</taxon>
        <taxon>Aegilops</taxon>
    </lineage>
</organism>
<evidence type="ECO:0000259" key="7">
    <source>
        <dbReference type="PROSITE" id="PS50929"/>
    </source>
</evidence>
<dbReference type="EnsemblPlants" id="AET7Gv20932700.7">
    <property type="protein sequence ID" value="AET7Gv20932700.7"/>
    <property type="gene ID" value="AET7Gv20932700"/>
</dbReference>
<proteinExistence type="predicted"/>
<dbReference type="Pfam" id="PF00664">
    <property type="entry name" value="ABC_membrane"/>
    <property type="match status" value="1"/>
</dbReference>
<protein>
    <recommendedName>
        <fullName evidence="7">ABC transmembrane type-1 domain-containing protein</fullName>
    </recommendedName>
</protein>
<dbReference type="SUPFAM" id="SSF90123">
    <property type="entry name" value="ABC transporter transmembrane region"/>
    <property type="match status" value="1"/>
</dbReference>
<feature type="compositionally biased region" description="Polar residues" evidence="5">
    <location>
        <begin position="1"/>
        <end position="10"/>
    </location>
</feature>
<dbReference type="PANTHER" id="PTHR43394">
    <property type="entry name" value="ATP-DEPENDENT PERMEASE MDL1, MITOCHONDRIAL"/>
    <property type="match status" value="1"/>
</dbReference>
<feature type="transmembrane region" description="Helical" evidence="6">
    <location>
        <begin position="185"/>
        <end position="210"/>
    </location>
</feature>
<keyword evidence="3 6" id="KW-1133">Transmembrane helix</keyword>
<dbReference type="AlphaFoldDB" id="A0A453SEZ1"/>
<name>A0A453SEZ1_AEGTS</name>
<reference evidence="8" key="3">
    <citation type="journal article" date="2017" name="Nature">
        <title>Genome sequence of the progenitor of the wheat D genome Aegilops tauschii.</title>
        <authorList>
            <person name="Luo M.C."/>
            <person name="Gu Y.Q."/>
            <person name="Puiu D."/>
            <person name="Wang H."/>
            <person name="Twardziok S.O."/>
            <person name="Deal K.R."/>
            <person name="Huo N."/>
            <person name="Zhu T."/>
            <person name="Wang L."/>
            <person name="Wang Y."/>
            <person name="McGuire P.E."/>
            <person name="Liu S."/>
            <person name="Long H."/>
            <person name="Ramasamy R.K."/>
            <person name="Rodriguez J.C."/>
            <person name="Van S.L."/>
            <person name="Yuan L."/>
            <person name="Wang Z."/>
            <person name="Xia Z."/>
            <person name="Xiao L."/>
            <person name="Anderson O.D."/>
            <person name="Ouyang S."/>
            <person name="Liang Y."/>
            <person name="Zimin A.V."/>
            <person name="Pertea G."/>
            <person name="Qi P."/>
            <person name="Bennetzen J.L."/>
            <person name="Dai X."/>
            <person name="Dawson M.W."/>
            <person name="Muller H.G."/>
            <person name="Kugler K."/>
            <person name="Rivarola-Duarte L."/>
            <person name="Spannagl M."/>
            <person name="Mayer K.F.X."/>
            <person name="Lu F.H."/>
            <person name="Bevan M.W."/>
            <person name="Leroy P."/>
            <person name="Li P."/>
            <person name="You F.M."/>
            <person name="Sun Q."/>
            <person name="Liu Z."/>
            <person name="Lyons E."/>
            <person name="Wicker T."/>
            <person name="Salzberg S.L."/>
            <person name="Devos K.M."/>
            <person name="Dvorak J."/>
        </authorList>
    </citation>
    <scope>NUCLEOTIDE SEQUENCE [LARGE SCALE GENOMIC DNA]</scope>
    <source>
        <strain evidence="8">cv. AL8/78</strain>
    </source>
</reference>
<evidence type="ECO:0000256" key="3">
    <source>
        <dbReference type="ARBA" id="ARBA00022989"/>
    </source>
</evidence>
<evidence type="ECO:0000256" key="6">
    <source>
        <dbReference type="SAM" id="Phobius"/>
    </source>
</evidence>